<proteinExistence type="predicted"/>
<sequence length="325" mass="37437">MILIVFPFSEDIGIKVVKASLERQAAFFDKLTIGKVKSEKARANKITSKCKKLLQSGKRVDTIILLRSKLSNSEKISVFYVPRELNSNLTHFIEDQKLSRARFKPEFAELNKTEFPFSLKNLGTFSQFVLLVEFSFNKNNPLDYNLRKYRRKMSSPSLLTAVRYLKYLFKDLEKHSKRKAAAFSRKRTKEISETSSALEELEKQLIAEKKKIDLEQDKTIKPHLENQWRRSGEDNLFALFRQIVLPKLKEKSNYSITLEETQDAAGRNISIKIPGRAVADVFLSGTGALEILKRSPVEKISLITFYEKLCKGDLSNKWGEKFGIK</sequence>
<evidence type="ECO:0000313" key="2">
    <source>
        <dbReference type="EMBL" id="HIK00036.1"/>
    </source>
</evidence>
<organism evidence="2 3">
    <name type="scientific">Candidatus Naiadarchaeum limnaeum</name>
    <dbReference type="NCBI Taxonomy" id="2756139"/>
    <lineage>
        <taxon>Archaea</taxon>
        <taxon>Candidatus Undinarchaeota</taxon>
        <taxon>Candidatus Undinarchaeia</taxon>
        <taxon>Candidatus Naiadarchaeales</taxon>
        <taxon>Candidatus Naiadarchaeaceae</taxon>
        <taxon>Candidatus Naiadarchaeum</taxon>
    </lineage>
</organism>
<evidence type="ECO:0000256" key="1">
    <source>
        <dbReference type="SAM" id="Coils"/>
    </source>
</evidence>
<dbReference type="AlphaFoldDB" id="A0A832XHY7"/>
<name>A0A832XHY7_9ARCH</name>
<dbReference type="EMBL" id="DVAB01000007">
    <property type="protein sequence ID" value="HIK00036.1"/>
    <property type="molecule type" value="Genomic_DNA"/>
</dbReference>
<comment type="caution">
    <text evidence="2">The sequence shown here is derived from an EMBL/GenBank/DDBJ whole genome shotgun (WGS) entry which is preliminary data.</text>
</comment>
<evidence type="ECO:0000313" key="3">
    <source>
        <dbReference type="Proteomes" id="UP000646946"/>
    </source>
</evidence>
<gene>
    <name evidence="2" type="ORF">H1016_00670</name>
</gene>
<feature type="coiled-coil region" evidence="1">
    <location>
        <begin position="184"/>
        <end position="218"/>
    </location>
</feature>
<keyword evidence="1" id="KW-0175">Coiled coil</keyword>
<keyword evidence="3" id="KW-1185">Reference proteome</keyword>
<dbReference type="Proteomes" id="UP000646946">
    <property type="component" value="Unassembled WGS sequence"/>
</dbReference>
<reference evidence="2 3" key="1">
    <citation type="journal article" name="Nat. Commun.">
        <title>Undinarchaeota illuminate DPANN phylogeny and the impact of gene transfer on archaeal evolution.</title>
        <authorList>
            <person name="Dombrowski N."/>
            <person name="Williams T.A."/>
            <person name="Sun J."/>
            <person name="Woodcroft B.J."/>
            <person name="Lee J.H."/>
            <person name="Minh B.Q."/>
            <person name="Rinke C."/>
            <person name="Spang A."/>
        </authorList>
    </citation>
    <scope>NUCLEOTIDE SEQUENCE [LARGE SCALE GENOMIC DNA]</scope>
    <source>
        <strain evidence="2">MAG_bin1129</strain>
    </source>
</reference>
<protein>
    <submittedName>
        <fullName evidence="2">Uncharacterized protein</fullName>
    </submittedName>
</protein>
<accession>A0A832XHY7</accession>